<dbReference type="PANTHER" id="PTHR35004:SF6">
    <property type="entry name" value="TRANSPOSASE"/>
    <property type="match status" value="1"/>
</dbReference>
<evidence type="ECO:0000256" key="3">
    <source>
        <dbReference type="ARBA" id="ARBA00023172"/>
    </source>
</evidence>
<dbReference type="GO" id="GO:0006310">
    <property type="term" value="P:DNA recombination"/>
    <property type="evidence" value="ECO:0007669"/>
    <property type="project" value="UniProtKB-KW"/>
</dbReference>
<dbReference type="InterPro" id="IPR010982">
    <property type="entry name" value="Lambda_DNA-bd_dom_sf"/>
</dbReference>
<dbReference type="PROSITE" id="PS50943">
    <property type="entry name" value="HTH_CROC1"/>
    <property type="match status" value="1"/>
</dbReference>
<dbReference type="SUPFAM" id="SSF47413">
    <property type="entry name" value="lambda repressor-like DNA-binding domains"/>
    <property type="match status" value="1"/>
</dbReference>
<dbReference type="Gene3D" id="3.30.420.10">
    <property type="entry name" value="Ribonuclease H-like superfamily/Ribonuclease H"/>
    <property type="match status" value="1"/>
</dbReference>
<feature type="domain" description="HTH IS21-type" evidence="4">
    <location>
        <begin position="1"/>
        <end position="58"/>
    </location>
</feature>
<dbReference type="CDD" id="cd00093">
    <property type="entry name" value="HTH_XRE"/>
    <property type="match status" value="1"/>
</dbReference>
<dbReference type="NCBIfam" id="NF033546">
    <property type="entry name" value="transpos_IS21"/>
    <property type="match status" value="1"/>
</dbReference>
<reference evidence="7" key="2">
    <citation type="journal article" date="2014" name="ISME J.">
        <title>Microbial stratification in low pH oxic and suboxic macroscopic growths along an acid mine drainage.</title>
        <authorList>
            <person name="Mendez-Garcia C."/>
            <person name="Mesa V."/>
            <person name="Sprenger R.R."/>
            <person name="Richter M."/>
            <person name="Diez M.S."/>
            <person name="Solano J."/>
            <person name="Bargiela R."/>
            <person name="Golyshina O.V."/>
            <person name="Manteca A."/>
            <person name="Ramos J.L."/>
            <person name="Gallego J.R."/>
            <person name="Llorente I."/>
            <person name="Martins Dos Santos V.A."/>
            <person name="Jensen O.N."/>
            <person name="Pelaez A.I."/>
            <person name="Sanchez J."/>
            <person name="Ferrer M."/>
        </authorList>
    </citation>
    <scope>NUCLEOTIDE SEQUENCE</scope>
</reference>
<organism evidence="7">
    <name type="scientific">mine drainage metagenome</name>
    <dbReference type="NCBI Taxonomy" id="410659"/>
    <lineage>
        <taxon>unclassified sequences</taxon>
        <taxon>metagenomes</taxon>
        <taxon>ecological metagenomes</taxon>
    </lineage>
</organism>
<dbReference type="EMBL" id="AUZZ01000020">
    <property type="protein sequence ID" value="EQD69553.1"/>
    <property type="molecule type" value="Genomic_DNA"/>
</dbReference>
<dbReference type="InterPro" id="IPR036397">
    <property type="entry name" value="RNaseH_sf"/>
</dbReference>
<dbReference type="PROSITE" id="PS50531">
    <property type="entry name" value="HTH_IS21"/>
    <property type="match status" value="1"/>
</dbReference>
<dbReference type="PROSITE" id="PS50994">
    <property type="entry name" value="INTEGRASE"/>
    <property type="match status" value="1"/>
</dbReference>
<dbReference type="Gene3D" id="1.10.10.60">
    <property type="entry name" value="Homeodomain-like"/>
    <property type="match status" value="1"/>
</dbReference>
<evidence type="ECO:0000259" key="5">
    <source>
        <dbReference type="PROSITE" id="PS50943"/>
    </source>
</evidence>
<dbReference type="SUPFAM" id="SSF53098">
    <property type="entry name" value="Ribonuclease H-like"/>
    <property type="match status" value="1"/>
</dbReference>
<dbReference type="GO" id="GO:0032196">
    <property type="term" value="P:transposition"/>
    <property type="evidence" value="ECO:0007669"/>
    <property type="project" value="UniProtKB-KW"/>
</dbReference>
<dbReference type="GO" id="GO:0003677">
    <property type="term" value="F:DNA binding"/>
    <property type="evidence" value="ECO:0007669"/>
    <property type="project" value="UniProtKB-KW"/>
</dbReference>
<evidence type="ECO:0000313" key="7">
    <source>
        <dbReference type="EMBL" id="EQD69553.1"/>
    </source>
</evidence>
<evidence type="ECO:0000256" key="1">
    <source>
        <dbReference type="ARBA" id="ARBA00022578"/>
    </source>
</evidence>
<dbReference type="PANTHER" id="PTHR35004">
    <property type="entry name" value="TRANSPOSASE RV3428C-RELATED"/>
    <property type="match status" value="1"/>
</dbReference>
<proteinExistence type="predicted"/>
<evidence type="ECO:0000259" key="6">
    <source>
        <dbReference type="PROSITE" id="PS50994"/>
    </source>
</evidence>
<protein>
    <submittedName>
        <fullName evidence="7">Integrase catalytic subunit</fullName>
    </submittedName>
</protein>
<dbReference type="Pfam" id="PF00665">
    <property type="entry name" value="rve"/>
    <property type="match status" value="1"/>
</dbReference>
<keyword evidence="1" id="KW-0815">Transposition</keyword>
<comment type="caution">
    <text evidence="7">The sequence shown here is derived from an EMBL/GenBank/DDBJ whole genome shotgun (WGS) entry which is preliminary data.</text>
</comment>
<keyword evidence="3" id="KW-0233">DNA recombination</keyword>
<dbReference type="InterPro" id="IPR001387">
    <property type="entry name" value="Cro/C1-type_HTH"/>
</dbReference>
<sequence>MIREMRNRGMKITEIAKELGMSRPTVRKYIKSKRPPEYSKKKRISKLEGFKLYIKERIDQYNLSAVRIMEEIKKKGYTGGYTILKDYCSTLRKDRPINAVIRFETEPGRQAQVDFGEFGYVEIDGARTKLYAFSYILGYSRYRYVEFTVDITTQSLIKLHLNAFRYTGGIPSEILYDNMKQVVLERRIKASESRFNEAFMQISEYYGFTVRLCYPYRPQTKGRLSGT</sequence>
<name>T1BM45_9ZZZZ</name>
<gene>
    <name evidence="7" type="ORF">B2A_00024</name>
</gene>
<dbReference type="InterPro" id="IPR012337">
    <property type="entry name" value="RNaseH-like_sf"/>
</dbReference>
<reference evidence="7" key="1">
    <citation type="submission" date="2013-08" db="EMBL/GenBank/DDBJ databases">
        <authorList>
            <person name="Mendez C."/>
            <person name="Richter M."/>
            <person name="Ferrer M."/>
            <person name="Sanchez J."/>
        </authorList>
    </citation>
    <scope>NUCLEOTIDE SEQUENCE</scope>
</reference>
<accession>T1BM45</accession>
<evidence type="ECO:0000259" key="4">
    <source>
        <dbReference type="PROSITE" id="PS50531"/>
    </source>
</evidence>
<dbReference type="GO" id="GO:0015074">
    <property type="term" value="P:DNA integration"/>
    <property type="evidence" value="ECO:0007669"/>
    <property type="project" value="InterPro"/>
</dbReference>
<dbReference type="InterPro" id="IPR017894">
    <property type="entry name" value="HTH_IS21_transposase_type"/>
</dbReference>
<keyword evidence="2" id="KW-0238">DNA-binding</keyword>
<dbReference type="InterPro" id="IPR001584">
    <property type="entry name" value="Integrase_cat-core"/>
</dbReference>
<evidence type="ECO:0000256" key="2">
    <source>
        <dbReference type="ARBA" id="ARBA00023125"/>
    </source>
</evidence>
<dbReference type="Pfam" id="PF01381">
    <property type="entry name" value="HTH_3"/>
    <property type="match status" value="1"/>
</dbReference>
<feature type="domain" description="HTH cro/C1-type" evidence="5">
    <location>
        <begin position="1"/>
        <end position="47"/>
    </location>
</feature>
<feature type="domain" description="Integrase catalytic" evidence="6">
    <location>
        <begin position="103"/>
        <end position="227"/>
    </location>
</feature>
<dbReference type="AlphaFoldDB" id="T1BM45"/>